<accession>A0A518IB42</accession>
<dbReference type="PANTHER" id="PTHR30093:SF2">
    <property type="entry name" value="TYPE II SECRETION SYSTEM PROTEIN H"/>
    <property type="match status" value="1"/>
</dbReference>
<dbReference type="KEGG" id="gfm:Enr17x_23520"/>
<dbReference type="PROSITE" id="PS00409">
    <property type="entry name" value="PROKAR_NTER_METHYL"/>
    <property type="match status" value="1"/>
</dbReference>
<dbReference type="AlphaFoldDB" id="A0A518IB42"/>
<dbReference type="InterPro" id="IPR045584">
    <property type="entry name" value="Pilin-like"/>
</dbReference>
<keyword evidence="1" id="KW-0472">Membrane</keyword>
<dbReference type="SUPFAM" id="SSF54523">
    <property type="entry name" value="Pili subunits"/>
    <property type="match status" value="1"/>
</dbReference>
<dbReference type="Gene3D" id="3.30.700.10">
    <property type="entry name" value="Glycoprotein, Type 4 Pilin"/>
    <property type="match status" value="1"/>
</dbReference>
<keyword evidence="1" id="KW-0812">Transmembrane</keyword>
<feature type="transmembrane region" description="Helical" evidence="1">
    <location>
        <begin position="12"/>
        <end position="30"/>
    </location>
</feature>
<evidence type="ECO:0000259" key="2">
    <source>
        <dbReference type="Pfam" id="PF07596"/>
    </source>
</evidence>
<protein>
    <submittedName>
        <fullName evidence="3">Putative major pilin subunit</fullName>
    </submittedName>
</protein>
<proteinExistence type="predicted"/>
<keyword evidence="1" id="KW-1133">Transmembrane helix</keyword>
<dbReference type="InterPro" id="IPR027558">
    <property type="entry name" value="Pre_pil_HX9DG_C"/>
</dbReference>
<evidence type="ECO:0000313" key="3">
    <source>
        <dbReference type="EMBL" id="QDV50314.1"/>
    </source>
</evidence>
<dbReference type="Pfam" id="PF07596">
    <property type="entry name" value="SBP_bac_10"/>
    <property type="match status" value="1"/>
</dbReference>
<evidence type="ECO:0000313" key="4">
    <source>
        <dbReference type="Proteomes" id="UP000318313"/>
    </source>
</evidence>
<dbReference type="Pfam" id="PF07963">
    <property type="entry name" value="N_methyl"/>
    <property type="match status" value="1"/>
</dbReference>
<name>A0A518IB42_9PLAN</name>
<dbReference type="PANTHER" id="PTHR30093">
    <property type="entry name" value="GENERAL SECRETION PATHWAY PROTEIN G"/>
    <property type="match status" value="1"/>
</dbReference>
<dbReference type="NCBIfam" id="TIGR02532">
    <property type="entry name" value="IV_pilin_GFxxxE"/>
    <property type="match status" value="1"/>
</dbReference>
<gene>
    <name evidence="3" type="ORF">Enr17x_23520</name>
</gene>
<dbReference type="InterPro" id="IPR012902">
    <property type="entry name" value="N_methyl_site"/>
</dbReference>
<feature type="domain" description="DUF1559" evidence="2">
    <location>
        <begin position="31"/>
        <end position="283"/>
    </location>
</feature>
<dbReference type="NCBIfam" id="TIGR04294">
    <property type="entry name" value="pre_pil_HX9DG"/>
    <property type="match status" value="1"/>
</dbReference>
<keyword evidence="4" id="KW-1185">Reference proteome</keyword>
<organism evidence="3 4">
    <name type="scientific">Gimesia fumaroli</name>
    <dbReference type="NCBI Taxonomy" id="2527976"/>
    <lineage>
        <taxon>Bacteria</taxon>
        <taxon>Pseudomonadati</taxon>
        <taxon>Planctomycetota</taxon>
        <taxon>Planctomycetia</taxon>
        <taxon>Planctomycetales</taxon>
        <taxon>Planctomycetaceae</taxon>
        <taxon>Gimesia</taxon>
    </lineage>
</organism>
<sequence>MNKKRGFTLIELLVVIAIIAILIAILLPAVQQAREAARRSSCKNNFKQVGLALHNYHETHRSFPLSDHRDSGRGCSGGVWSQNAVYRYSWGAMILPFLEANAVYNNFDFSRNYNVTPSNSIDAVGATIPVFICPSDPQSDARCNRTGGINNGGPGNKDDLGRSNMAGVADSRDWECAANWGRTDGNGILYNNSNTKIRDVIDGTSNTLMVGEVTGGLPGSFDCNYWSVVNHIDTAGGINGPNTTPGNGTWSLRGQQASSWHVGGCHFLLADGSVHFVSENIDSGVLSAVTTRIGREAVSAFGQ</sequence>
<dbReference type="RefSeq" id="WP_145308724.1">
    <property type="nucleotide sequence ID" value="NZ_CP037452.1"/>
</dbReference>
<dbReference type="EMBL" id="CP037452">
    <property type="protein sequence ID" value="QDV50314.1"/>
    <property type="molecule type" value="Genomic_DNA"/>
</dbReference>
<evidence type="ECO:0000256" key="1">
    <source>
        <dbReference type="SAM" id="Phobius"/>
    </source>
</evidence>
<reference evidence="3 4" key="1">
    <citation type="submission" date="2019-03" db="EMBL/GenBank/DDBJ databases">
        <title>Deep-cultivation of Planctomycetes and their phenomic and genomic characterization uncovers novel biology.</title>
        <authorList>
            <person name="Wiegand S."/>
            <person name="Jogler M."/>
            <person name="Boedeker C."/>
            <person name="Pinto D."/>
            <person name="Vollmers J."/>
            <person name="Rivas-Marin E."/>
            <person name="Kohn T."/>
            <person name="Peeters S.H."/>
            <person name="Heuer A."/>
            <person name="Rast P."/>
            <person name="Oberbeckmann S."/>
            <person name="Bunk B."/>
            <person name="Jeske O."/>
            <person name="Meyerdierks A."/>
            <person name="Storesund J.E."/>
            <person name="Kallscheuer N."/>
            <person name="Luecker S."/>
            <person name="Lage O.M."/>
            <person name="Pohl T."/>
            <person name="Merkel B.J."/>
            <person name="Hornburger P."/>
            <person name="Mueller R.-W."/>
            <person name="Bruemmer F."/>
            <person name="Labrenz M."/>
            <person name="Spormann A.M."/>
            <person name="Op den Camp H."/>
            <person name="Overmann J."/>
            <person name="Amann R."/>
            <person name="Jetten M.S.M."/>
            <person name="Mascher T."/>
            <person name="Medema M.H."/>
            <person name="Devos D.P."/>
            <person name="Kaster A.-K."/>
            <person name="Ovreas L."/>
            <person name="Rohde M."/>
            <person name="Galperin M.Y."/>
            <person name="Jogler C."/>
        </authorList>
    </citation>
    <scope>NUCLEOTIDE SEQUENCE [LARGE SCALE GENOMIC DNA]</scope>
    <source>
        <strain evidence="3 4">Enr17</strain>
    </source>
</reference>
<dbReference type="InterPro" id="IPR011453">
    <property type="entry name" value="DUF1559"/>
</dbReference>
<dbReference type="Proteomes" id="UP000318313">
    <property type="component" value="Chromosome"/>
</dbReference>
<dbReference type="OrthoDB" id="248936at2"/>